<feature type="signal peptide" evidence="1">
    <location>
        <begin position="1"/>
        <end position="21"/>
    </location>
</feature>
<protein>
    <submittedName>
        <fullName evidence="2">Uncharacterized protein</fullName>
    </submittedName>
</protein>
<feature type="chain" id="PRO_5036225258" evidence="1">
    <location>
        <begin position="22"/>
        <end position="93"/>
    </location>
</feature>
<keyword evidence="4" id="KW-1185">Reference proteome</keyword>
<dbReference type="EMBL" id="CAJNOJ010000089">
    <property type="protein sequence ID" value="CAF1080103.1"/>
    <property type="molecule type" value="Genomic_DNA"/>
</dbReference>
<dbReference type="Proteomes" id="UP000663828">
    <property type="component" value="Unassembled WGS sequence"/>
</dbReference>
<keyword evidence="1" id="KW-0732">Signal</keyword>
<accession>A0A814MIW6</accession>
<organism evidence="2 5">
    <name type="scientific">Adineta ricciae</name>
    <name type="common">Rotifer</name>
    <dbReference type="NCBI Taxonomy" id="249248"/>
    <lineage>
        <taxon>Eukaryota</taxon>
        <taxon>Metazoa</taxon>
        <taxon>Spiralia</taxon>
        <taxon>Gnathifera</taxon>
        <taxon>Rotifera</taxon>
        <taxon>Eurotatoria</taxon>
        <taxon>Bdelloidea</taxon>
        <taxon>Adinetida</taxon>
        <taxon>Adinetidae</taxon>
        <taxon>Adineta</taxon>
    </lineage>
</organism>
<evidence type="ECO:0000313" key="2">
    <source>
        <dbReference type="EMBL" id="CAF1080103.1"/>
    </source>
</evidence>
<reference evidence="2" key="1">
    <citation type="submission" date="2021-02" db="EMBL/GenBank/DDBJ databases">
        <authorList>
            <person name="Nowell W R."/>
        </authorList>
    </citation>
    <scope>NUCLEOTIDE SEQUENCE</scope>
</reference>
<evidence type="ECO:0000313" key="5">
    <source>
        <dbReference type="Proteomes" id="UP000663852"/>
    </source>
</evidence>
<evidence type="ECO:0000256" key="1">
    <source>
        <dbReference type="SAM" id="SignalP"/>
    </source>
</evidence>
<proteinExistence type="predicted"/>
<dbReference type="EMBL" id="CAJNOR010007039">
    <property type="protein sequence ID" value="CAF1609289.1"/>
    <property type="molecule type" value="Genomic_DNA"/>
</dbReference>
<comment type="caution">
    <text evidence="2">The sequence shown here is derived from an EMBL/GenBank/DDBJ whole genome shotgun (WGS) entry which is preliminary data.</text>
</comment>
<sequence length="93" mass="10022">MGSSIIMQIVNSLLLAVEFFGNPVQFLTIEISSDGTTSWKHCSVNNLVDAPPNFQHQPVAVAAVVITHVLPLQHKSTQAALLSTVKSIDNLAR</sequence>
<evidence type="ECO:0000313" key="3">
    <source>
        <dbReference type="EMBL" id="CAF1609289.1"/>
    </source>
</evidence>
<name>A0A814MIW6_ADIRI</name>
<evidence type="ECO:0000313" key="4">
    <source>
        <dbReference type="Proteomes" id="UP000663828"/>
    </source>
</evidence>
<dbReference type="Proteomes" id="UP000663852">
    <property type="component" value="Unassembled WGS sequence"/>
</dbReference>
<gene>
    <name evidence="2" type="ORF">EDS130_LOCUS18916</name>
    <name evidence="3" type="ORF">XAT740_LOCUS48701</name>
</gene>
<dbReference type="AlphaFoldDB" id="A0A814MIW6"/>